<dbReference type="AlphaFoldDB" id="A0A6H5ICR8"/>
<proteinExistence type="predicted"/>
<gene>
    <name evidence="2" type="ORF">TBRA_LOCUS5407</name>
</gene>
<feature type="region of interest" description="Disordered" evidence="1">
    <location>
        <begin position="274"/>
        <end position="310"/>
    </location>
</feature>
<protein>
    <submittedName>
        <fullName evidence="2">Uncharacterized protein</fullName>
    </submittedName>
</protein>
<reference evidence="2 3" key="1">
    <citation type="submission" date="2020-02" db="EMBL/GenBank/DDBJ databases">
        <authorList>
            <person name="Ferguson B K."/>
        </authorList>
    </citation>
    <scope>NUCLEOTIDE SEQUENCE [LARGE SCALE GENOMIC DNA]</scope>
</reference>
<dbReference type="EMBL" id="CADCXV010000712">
    <property type="protein sequence ID" value="CAB0033503.1"/>
    <property type="molecule type" value="Genomic_DNA"/>
</dbReference>
<feature type="region of interest" description="Disordered" evidence="1">
    <location>
        <begin position="325"/>
        <end position="355"/>
    </location>
</feature>
<evidence type="ECO:0000313" key="2">
    <source>
        <dbReference type="EMBL" id="CAB0033503.1"/>
    </source>
</evidence>
<organism evidence="2 3">
    <name type="scientific">Trichogramma brassicae</name>
    <dbReference type="NCBI Taxonomy" id="86971"/>
    <lineage>
        <taxon>Eukaryota</taxon>
        <taxon>Metazoa</taxon>
        <taxon>Ecdysozoa</taxon>
        <taxon>Arthropoda</taxon>
        <taxon>Hexapoda</taxon>
        <taxon>Insecta</taxon>
        <taxon>Pterygota</taxon>
        <taxon>Neoptera</taxon>
        <taxon>Endopterygota</taxon>
        <taxon>Hymenoptera</taxon>
        <taxon>Apocrita</taxon>
        <taxon>Proctotrupomorpha</taxon>
        <taxon>Chalcidoidea</taxon>
        <taxon>Trichogrammatidae</taxon>
        <taxon>Trichogramma</taxon>
    </lineage>
</organism>
<evidence type="ECO:0000256" key="1">
    <source>
        <dbReference type="SAM" id="MobiDB-lite"/>
    </source>
</evidence>
<sequence length="597" mass="66927">MIDHARFFLVRLLIARQHYLQARNFRANDLAQIVDEGSKCGEDVTLLGNIACMYSMNVVTFLRPAWRHCSTSNSPSNYMVSLRCMFLISFDVGFVHLVKLVQTFGEILRHNIPLLELYSKLIGLQLLVAESTELLQLFTGLMNVHSDVTQCRPKRPRCAQLYTIHFRKIDKGLGCMPNLPLRPLLKKTFFLNEMAARGVQLNDYMRFFIYCPVNMDDALRNAPEYRDPFVPIEVENEIEEEEEEDTIENVHFFLENVVEDPGPVRDLELMPRPENAVAHGRGGGTAQRARRARATGPVANRGRGTDQPAATNRTIARVATRGAITGQLARRGGGTARSAARNSPRPVTPEAQHHSSALSDWKRLLHLFNVPEGLEPLAQLPTGAVVPINQLPQTVPLLEWPPGVQSLVNLLEEVEELPDLLFAPLELLHGIEQIEMVAPPELDTEVQINEEVRAEQEVVNPPEQEVVPAEQEVIAPPEQEMVTSPEQEVLVPTQQEMVASTEQEVLAPTQQEMVASTEQEVVAQHEQEVLVPTQQEKVASTEQEVVAQHEQEVFVPTQQEVIVLQEQELVAPSEPEVNGTNGEPARKKRKRKGRSGE</sequence>
<keyword evidence="3" id="KW-1185">Reference proteome</keyword>
<feature type="region of interest" description="Disordered" evidence="1">
    <location>
        <begin position="569"/>
        <end position="597"/>
    </location>
</feature>
<name>A0A6H5ICR8_9HYME</name>
<feature type="compositionally biased region" description="Basic residues" evidence="1">
    <location>
        <begin position="586"/>
        <end position="597"/>
    </location>
</feature>
<evidence type="ECO:0000313" key="3">
    <source>
        <dbReference type="Proteomes" id="UP000479190"/>
    </source>
</evidence>
<dbReference type="Proteomes" id="UP000479190">
    <property type="component" value="Unassembled WGS sequence"/>
</dbReference>
<accession>A0A6H5ICR8</accession>